<reference evidence="1" key="2">
    <citation type="submission" date="2013-05" db="EMBL/GenBank/DDBJ databases">
        <authorList>
            <person name="Carter J.-M."/>
            <person name="Baker S.C."/>
            <person name="Pink R."/>
            <person name="Carter D.R.F."/>
            <person name="Collins A."/>
            <person name="Tomlin J."/>
            <person name="Gibbs M."/>
            <person name="Breuker C.J."/>
        </authorList>
    </citation>
    <scope>NUCLEOTIDE SEQUENCE</scope>
    <source>
        <tissue evidence="1">Ovary</tissue>
    </source>
</reference>
<dbReference type="EMBL" id="GAIX01006453">
    <property type="protein sequence ID" value="JAA86107.1"/>
    <property type="molecule type" value="Transcribed_RNA"/>
</dbReference>
<organism evidence="1">
    <name type="scientific">Pararge aegeria</name>
    <name type="common">speckled wood butterfly</name>
    <dbReference type="NCBI Taxonomy" id="116150"/>
    <lineage>
        <taxon>Eukaryota</taxon>
        <taxon>Metazoa</taxon>
        <taxon>Ecdysozoa</taxon>
        <taxon>Arthropoda</taxon>
        <taxon>Hexapoda</taxon>
        <taxon>Insecta</taxon>
        <taxon>Pterygota</taxon>
        <taxon>Neoptera</taxon>
        <taxon>Endopterygota</taxon>
        <taxon>Lepidoptera</taxon>
        <taxon>Glossata</taxon>
        <taxon>Ditrysia</taxon>
        <taxon>Papilionoidea</taxon>
        <taxon>Nymphalidae</taxon>
        <taxon>Satyrinae</taxon>
        <taxon>Satyrini</taxon>
        <taxon>Parargina</taxon>
        <taxon>Pararge</taxon>
    </lineage>
</organism>
<accession>S4PWP0</accession>
<reference evidence="1" key="1">
    <citation type="journal article" date="2013" name="BMC Genomics">
        <title>Unscrambling butterfly oogenesis.</title>
        <authorList>
            <person name="Carter J.M."/>
            <person name="Baker S.C."/>
            <person name="Pink R."/>
            <person name="Carter D.R."/>
            <person name="Collins A."/>
            <person name="Tomlin J."/>
            <person name="Gibbs M."/>
            <person name="Breuker C.J."/>
        </authorList>
    </citation>
    <scope>NUCLEOTIDE SEQUENCE</scope>
    <source>
        <tissue evidence="1">Ovary</tissue>
    </source>
</reference>
<proteinExistence type="predicted"/>
<sequence length="71" mass="8185">MSYFYPILSCNMSLVRSYAKIFHIVTYDVISAGSRRIDIDRFGLASQPHVTLRYNITVLHNLPILFYAITS</sequence>
<name>S4PWP0_9NEOP</name>
<dbReference type="AlphaFoldDB" id="S4PWP0"/>
<protein>
    <submittedName>
        <fullName evidence="1">Uncharacterized protein</fullName>
    </submittedName>
</protein>
<evidence type="ECO:0000313" key="1">
    <source>
        <dbReference type="EMBL" id="JAA86107.1"/>
    </source>
</evidence>